<dbReference type="InParanoid" id="A2EAZ1"/>
<dbReference type="PROSITE" id="PS50088">
    <property type="entry name" value="ANK_REPEAT"/>
    <property type="match status" value="3"/>
</dbReference>
<reference evidence="4" key="2">
    <citation type="journal article" date="2007" name="Science">
        <title>Draft genome sequence of the sexually transmitted pathogen Trichomonas vaginalis.</title>
        <authorList>
            <person name="Carlton J.M."/>
            <person name="Hirt R.P."/>
            <person name="Silva J.C."/>
            <person name="Delcher A.L."/>
            <person name="Schatz M."/>
            <person name="Zhao Q."/>
            <person name="Wortman J.R."/>
            <person name="Bidwell S.L."/>
            <person name="Alsmark U.C.M."/>
            <person name="Besteiro S."/>
            <person name="Sicheritz-Ponten T."/>
            <person name="Noel C.J."/>
            <person name="Dacks J.B."/>
            <person name="Foster P.G."/>
            <person name="Simillion C."/>
            <person name="Van de Peer Y."/>
            <person name="Miranda-Saavedra D."/>
            <person name="Barton G.J."/>
            <person name="Westrop G.D."/>
            <person name="Mueller S."/>
            <person name="Dessi D."/>
            <person name="Fiori P.L."/>
            <person name="Ren Q."/>
            <person name="Paulsen I."/>
            <person name="Zhang H."/>
            <person name="Bastida-Corcuera F.D."/>
            <person name="Simoes-Barbosa A."/>
            <person name="Brown M.T."/>
            <person name="Hayes R.D."/>
            <person name="Mukherjee M."/>
            <person name="Okumura C.Y."/>
            <person name="Schneider R."/>
            <person name="Smith A.J."/>
            <person name="Vanacova S."/>
            <person name="Villalvazo M."/>
            <person name="Haas B.J."/>
            <person name="Pertea M."/>
            <person name="Feldblyum T.V."/>
            <person name="Utterback T.R."/>
            <person name="Shu C.L."/>
            <person name="Osoegawa K."/>
            <person name="de Jong P.J."/>
            <person name="Hrdy I."/>
            <person name="Horvathova L."/>
            <person name="Zubacova Z."/>
            <person name="Dolezal P."/>
            <person name="Malik S.B."/>
            <person name="Logsdon J.M. Jr."/>
            <person name="Henze K."/>
            <person name="Gupta A."/>
            <person name="Wang C.C."/>
            <person name="Dunne R.L."/>
            <person name="Upcroft J.A."/>
            <person name="Upcroft P."/>
            <person name="White O."/>
            <person name="Salzberg S.L."/>
            <person name="Tang P."/>
            <person name="Chiu C.-H."/>
            <person name="Lee Y.-S."/>
            <person name="Embley T.M."/>
            <person name="Coombs G.H."/>
            <person name="Mottram J.C."/>
            <person name="Tachezy J."/>
            <person name="Fraser-Liggett C.M."/>
            <person name="Johnson P.J."/>
        </authorList>
    </citation>
    <scope>NUCLEOTIDE SEQUENCE [LARGE SCALE GENOMIC DNA]</scope>
    <source>
        <strain evidence="4">G3</strain>
    </source>
</reference>
<protein>
    <submittedName>
        <fullName evidence="4">Uncharacterized protein</fullName>
    </submittedName>
</protein>
<dbReference type="Gene3D" id="1.20.900.10">
    <property type="entry name" value="Dbl homology (DH) domain"/>
    <property type="match status" value="1"/>
</dbReference>
<dbReference type="EMBL" id="DS113343">
    <property type="protein sequence ID" value="EAY10131.1"/>
    <property type="molecule type" value="Genomic_DNA"/>
</dbReference>
<dbReference type="OMA" id="HANEICN"/>
<dbReference type="PANTHER" id="PTHR24198">
    <property type="entry name" value="ANKYRIN REPEAT AND PROTEIN KINASE DOMAIN-CONTAINING PROTEIN"/>
    <property type="match status" value="1"/>
</dbReference>
<keyword evidence="5" id="KW-1185">Reference proteome</keyword>
<evidence type="ECO:0000313" key="5">
    <source>
        <dbReference type="Proteomes" id="UP000001542"/>
    </source>
</evidence>
<sequence>MLDQHFSFDDLKGPKSRTLLHYFALEKKTYDYDLLFKSFVRYNHTDDDRNTAIHLVQTPKFLRELLQHGVSHLIKNNDGHTPVDVLLLHDRDDLLIELINFLPSWVSENFSLLINTCIEFGSYKCFQYFADHHSKQFIEVFNKSSHSFKLIISNSNKYMLDIVYKLVKIPINQIPWNPFPSKVMMESILSHYVVQNLREFDIKSVPYHRNKEYLQKIIEEHINWTELNSAILKTPLHNTLMYSQDGYIENLRINKVDLLDYNGKTPLFLATECSSEKVAKHFVKHGAVGTYICCGSTPLHEAAKRNLKSVVEIIVHSRNNIDILDKNGLSPLFCAIESKSDDSAVILLNSGARVDLKTKSGDTILHFAAKNNSSPEILKKLLEKGAPLYVKNNAGEIPMVTALKNGYSEGYMIMKQMNGNFGEFSVDTYSSPEIWNNSYLYEFLKFYPKENLNDILRLAVKHGHVQGFSSVILTLTNSISESRKMELLKIAIFANNIFTCSFLIGIFPNLLTASSKKGDTAMHWIARCNPPCFDAIFRSIYRSFDQITVVNKNKENPFHVAVEVRNLTFLNTFLQKNNDHEKYKIFLDGTDDQIKEALNAKNKDNLTPLELALLRRDAEISLLISDLSPLSIFSANITPKILQRTFFTGIDGSTYNTERLSLLSHSIITAETEQDCLECVKLIIEQGGDPNVPDDNGKKPAHYAFERKFTSVIDYLMQNGGLLYGINNFLETIDKSLLTDEIMENIHRHDLRANSIMELYNNEKDFLAQMTSFVEKSEKSNSKIPTSSVVVISARNIMNLSERLVDYLGEICHRLSPSSCIARGLKVTGDFATCYHAFVMVVNKVSSSIDEETQQLLNSKPEGSSITYYQFFEIPALHIHEFVNLVDRIIRATPEKHPDSEILFSALNIWKEMDRRCLNEMRVFQTFKATKIMKMNFATLIPDTVVKFPAGSILLWQGDVVVKKFPFQDGPLKKLFSKENVRLYLFNTIVWFASTGPKLKNTVFYLLSTSDIFMEFVNSNLMITGKGFQFEISLVKQEDSANLENALTELEKGFIFQSTSQRIVKCFYMLEESNTIESTMMILNCSNKESAVAEFKSLNKEKIKKFSNGISEMINIVPIGKELQCVYCNIKK</sequence>
<dbReference type="VEuPathDB" id="TrichDB:TVAG_088460"/>
<feature type="repeat" description="ANK" evidence="3">
    <location>
        <begin position="294"/>
        <end position="326"/>
    </location>
</feature>
<keyword evidence="2 3" id="KW-0040">ANK repeat</keyword>
<dbReference type="SMR" id="A2EAZ1"/>
<dbReference type="VEuPathDB" id="TrichDB:TVAGG3_0398220"/>
<dbReference type="Proteomes" id="UP000001542">
    <property type="component" value="Unassembled WGS sequence"/>
</dbReference>
<dbReference type="InterPro" id="IPR002110">
    <property type="entry name" value="Ankyrin_rpt"/>
</dbReference>
<dbReference type="AlphaFoldDB" id="A2EAZ1"/>
<dbReference type="eggNOG" id="KOG4177">
    <property type="taxonomic scope" value="Eukaryota"/>
</dbReference>
<dbReference type="InterPro" id="IPR036770">
    <property type="entry name" value="Ankyrin_rpt-contain_sf"/>
</dbReference>
<feature type="repeat" description="ANK" evidence="3">
    <location>
        <begin position="360"/>
        <end position="393"/>
    </location>
</feature>
<dbReference type="InterPro" id="IPR035899">
    <property type="entry name" value="DBL_dom_sf"/>
</dbReference>
<reference evidence="4" key="1">
    <citation type="submission" date="2006-10" db="EMBL/GenBank/DDBJ databases">
        <authorList>
            <person name="Amadeo P."/>
            <person name="Zhao Q."/>
            <person name="Wortman J."/>
            <person name="Fraser-Liggett C."/>
            <person name="Carlton J."/>
        </authorList>
    </citation>
    <scope>NUCLEOTIDE SEQUENCE</scope>
    <source>
        <strain evidence="4">G3</strain>
    </source>
</reference>
<feature type="repeat" description="ANK" evidence="3">
    <location>
        <begin position="327"/>
        <end position="359"/>
    </location>
</feature>
<evidence type="ECO:0000313" key="4">
    <source>
        <dbReference type="EMBL" id="EAY10131.1"/>
    </source>
</evidence>
<proteinExistence type="predicted"/>
<dbReference type="Gene3D" id="1.25.40.20">
    <property type="entry name" value="Ankyrin repeat-containing domain"/>
    <property type="match status" value="3"/>
</dbReference>
<evidence type="ECO:0000256" key="3">
    <source>
        <dbReference type="PROSITE-ProRule" id="PRU00023"/>
    </source>
</evidence>
<dbReference type="STRING" id="5722.A2EAZ1"/>
<dbReference type="SMART" id="SM00248">
    <property type="entry name" value="ANK"/>
    <property type="match status" value="9"/>
</dbReference>
<evidence type="ECO:0000256" key="1">
    <source>
        <dbReference type="ARBA" id="ARBA00022737"/>
    </source>
</evidence>
<dbReference type="OrthoDB" id="2423701at2759"/>
<dbReference type="Pfam" id="PF12796">
    <property type="entry name" value="Ank_2"/>
    <property type="match status" value="1"/>
</dbReference>
<accession>A2EAZ1</accession>
<name>A2EAZ1_TRIV3</name>
<keyword evidence="1" id="KW-0677">Repeat</keyword>
<dbReference type="SUPFAM" id="SSF48065">
    <property type="entry name" value="DBL homology domain (DH-domain)"/>
    <property type="match status" value="1"/>
</dbReference>
<dbReference type="RefSeq" id="XP_001322354.1">
    <property type="nucleotide sequence ID" value="XM_001322319.1"/>
</dbReference>
<dbReference type="KEGG" id="tva:4768074"/>
<dbReference type="Pfam" id="PF00023">
    <property type="entry name" value="Ank"/>
    <property type="match status" value="1"/>
</dbReference>
<evidence type="ECO:0000256" key="2">
    <source>
        <dbReference type="ARBA" id="ARBA00023043"/>
    </source>
</evidence>
<dbReference type="PROSITE" id="PS50297">
    <property type="entry name" value="ANK_REP_REGION"/>
    <property type="match status" value="2"/>
</dbReference>
<organism evidence="4 5">
    <name type="scientific">Trichomonas vaginalis (strain ATCC PRA-98 / G3)</name>
    <dbReference type="NCBI Taxonomy" id="412133"/>
    <lineage>
        <taxon>Eukaryota</taxon>
        <taxon>Metamonada</taxon>
        <taxon>Parabasalia</taxon>
        <taxon>Trichomonadida</taxon>
        <taxon>Trichomonadidae</taxon>
        <taxon>Trichomonas</taxon>
    </lineage>
</organism>
<dbReference type="SUPFAM" id="SSF48403">
    <property type="entry name" value="Ankyrin repeat"/>
    <property type="match status" value="3"/>
</dbReference>
<dbReference type="PANTHER" id="PTHR24198:SF165">
    <property type="entry name" value="ANKYRIN REPEAT-CONTAINING PROTEIN-RELATED"/>
    <property type="match status" value="1"/>
</dbReference>
<gene>
    <name evidence="4" type="ORF">TVAG_088460</name>
</gene>